<name>A0A0U4F155_9BACI</name>
<evidence type="ECO:0000313" key="2">
    <source>
        <dbReference type="EMBL" id="ALX49239.1"/>
    </source>
</evidence>
<dbReference type="Pfam" id="PF13524">
    <property type="entry name" value="Glyco_trans_1_2"/>
    <property type="match status" value="1"/>
</dbReference>
<dbReference type="STRING" id="1472767.AOX59_11975"/>
<dbReference type="EMBL" id="CP013862">
    <property type="protein sequence ID" value="ALX49239.1"/>
    <property type="molecule type" value="Genomic_DNA"/>
</dbReference>
<protein>
    <recommendedName>
        <fullName evidence="1">Spore protein YkvP/CgeB glycosyl transferase-like domain-containing protein</fullName>
    </recommendedName>
</protein>
<dbReference type="Proteomes" id="UP000050331">
    <property type="component" value="Chromosome"/>
</dbReference>
<dbReference type="OrthoDB" id="5121913at2"/>
<dbReference type="KEGG" id="lao:AOX59_11975"/>
<accession>A0A0U4F155</accession>
<dbReference type="RefSeq" id="WP_068445845.1">
    <property type="nucleotide sequence ID" value="NZ_CP013862.1"/>
</dbReference>
<reference evidence="2 3" key="1">
    <citation type="submission" date="2016-01" db="EMBL/GenBank/DDBJ databases">
        <title>Complete genome sequence of strain Lentibacillus amyloliquefaciens LAM0015T isolated from saline sediment.</title>
        <authorList>
            <person name="Wang J.-L."/>
            <person name="He M.-X."/>
        </authorList>
    </citation>
    <scope>NUCLEOTIDE SEQUENCE [LARGE SCALE GENOMIC DNA]</scope>
    <source>
        <strain evidence="2 3">LAM0015</strain>
    </source>
</reference>
<proteinExistence type="predicted"/>
<dbReference type="InterPro" id="IPR055259">
    <property type="entry name" value="YkvP/CgeB_Glyco_trans-like"/>
</dbReference>
<evidence type="ECO:0000259" key="1">
    <source>
        <dbReference type="Pfam" id="PF13524"/>
    </source>
</evidence>
<sequence length="307" mass="36430">MIHILLIAEDTSEHLNKNFYYLEQELAKQVYLSLWRKPGHISYILKKLSGTPDFILLLNDLDQKMYPMIKGLAHIDIPTGLFINDVHRLTKLRKNFIEKNDIDRLFTVVREKFLTTYPEFAMKMEWLPNFVNTTLYKDYGLAKDINLLMMGAVNDIYPLRRTILNAYQGDANFIYHSHPGYRYFSKEEESQHFIGQTYAKELNRSKIFFTSPSTLNYPVIKYFEVLACRSLLLAPAFKELEDLGFIPNFHFIPINEHNFKEKAAYYLAQETERQQIADQGYRFVHERHTVQQRTEQLIKRIEKILEQ</sequence>
<keyword evidence="3" id="KW-1185">Reference proteome</keyword>
<dbReference type="AlphaFoldDB" id="A0A0U4F155"/>
<gene>
    <name evidence="2" type="ORF">AOX59_11975</name>
</gene>
<organism evidence="2 3">
    <name type="scientific">Lentibacillus amyloliquefaciens</name>
    <dbReference type="NCBI Taxonomy" id="1472767"/>
    <lineage>
        <taxon>Bacteria</taxon>
        <taxon>Bacillati</taxon>
        <taxon>Bacillota</taxon>
        <taxon>Bacilli</taxon>
        <taxon>Bacillales</taxon>
        <taxon>Bacillaceae</taxon>
        <taxon>Lentibacillus</taxon>
    </lineage>
</organism>
<feature type="domain" description="Spore protein YkvP/CgeB glycosyl transferase-like" evidence="1">
    <location>
        <begin position="178"/>
        <end position="298"/>
    </location>
</feature>
<evidence type="ECO:0000313" key="3">
    <source>
        <dbReference type="Proteomes" id="UP000050331"/>
    </source>
</evidence>